<dbReference type="AlphaFoldDB" id="A0A1J9RYQ8"/>
<dbReference type="CDD" id="cd11058">
    <property type="entry name" value="CYP60B-like"/>
    <property type="match status" value="1"/>
</dbReference>
<feature type="domain" description="TauD/TfdA-like" evidence="8">
    <location>
        <begin position="476"/>
        <end position="829"/>
    </location>
</feature>
<keyword evidence="3 7" id="KW-0349">Heme</keyword>
<comment type="cofactor">
    <cofactor evidence="1 7">
        <name>heme</name>
        <dbReference type="ChEBI" id="CHEBI:30413"/>
    </cofactor>
</comment>
<dbReference type="STRING" id="236234.A0A1J9RYQ8"/>
<reference evidence="9 10" key="1">
    <citation type="submission" date="2016-10" db="EMBL/GenBank/DDBJ databases">
        <title>Proteomics and genomics reveal pathogen-plant mechanisms compatible with a hemibiotrophic lifestyle of Diplodia corticola.</title>
        <authorList>
            <person name="Fernandes I."/>
            <person name="De Jonge R."/>
            <person name="Van De Peer Y."/>
            <person name="Devreese B."/>
            <person name="Alves A."/>
            <person name="Esteves A.C."/>
        </authorList>
    </citation>
    <scope>NUCLEOTIDE SEQUENCE [LARGE SCALE GENOMIC DNA]</scope>
    <source>
        <strain evidence="9 10">CBS 112549</strain>
    </source>
</reference>
<organism evidence="9 10">
    <name type="scientific">Diplodia corticola</name>
    <dbReference type="NCBI Taxonomy" id="236234"/>
    <lineage>
        <taxon>Eukaryota</taxon>
        <taxon>Fungi</taxon>
        <taxon>Dikarya</taxon>
        <taxon>Ascomycota</taxon>
        <taxon>Pezizomycotina</taxon>
        <taxon>Dothideomycetes</taxon>
        <taxon>Dothideomycetes incertae sedis</taxon>
        <taxon>Botryosphaeriales</taxon>
        <taxon>Botryosphaeriaceae</taxon>
        <taxon>Diplodia</taxon>
    </lineage>
</organism>
<dbReference type="EMBL" id="MNUE01000037">
    <property type="protein sequence ID" value="OJD32581.1"/>
    <property type="molecule type" value="Genomic_DNA"/>
</dbReference>
<comment type="similarity">
    <text evidence="2">Belongs to the cytochrome P450 family.</text>
</comment>
<dbReference type="PRINTS" id="PR00385">
    <property type="entry name" value="P450"/>
</dbReference>
<evidence type="ECO:0000256" key="6">
    <source>
        <dbReference type="ARBA" id="ARBA00023004"/>
    </source>
</evidence>
<feature type="binding site" description="axial binding residue" evidence="7">
    <location>
        <position position="443"/>
    </location>
    <ligand>
        <name>heme</name>
        <dbReference type="ChEBI" id="CHEBI:30413"/>
    </ligand>
    <ligandPart>
        <name>Fe</name>
        <dbReference type="ChEBI" id="CHEBI:18248"/>
    </ligandPart>
</feature>
<dbReference type="Gene3D" id="3.60.130.10">
    <property type="entry name" value="Clavaminate synthase-like"/>
    <property type="match status" value="1"/>
</dbReference>
<evidence type="ECO:0000256" key="7">
    <source>
        <dbReference type="PIRSR" id="PIRSR602403-1"/>
    </source>
</evidence>
<dbReference type="Gene3D" id="1.10.630.10">
    <property type="entry name" value="Cytochrome P450"/>
    <property type="match status" value="1"/>
</dbReference>
<dbReference type="OrthoDB" id="1470350at2759"/>
<dbReference type="InterPro" id="IPR003819">
    <property type="entry name" value="TauD/TfdA-like"/>
</dbReference>
<keyword evidence="4 7" id="KW-0479">Metal-binding</keyword>
<dbReference type="PANTHER" id="PTHR24305:SF210">
    <property type="entry name" value="CYTOCHROME P450 MONOOXYGENASE ASQL-RELATED"/>
    <property type="match status" value="1"/>
</dbReference>
<dbReference type="GO" id="GO:0005506">
    <property type="term" value="F:iron ion binding"/>
    <property type="evidence" value="ECO:0007669"/>
    <property type="project" value="InterPro"/>
</dbReference>
<comment type="caution">
    <text evidence="9">The sequence shown here is derived from an EMBL/GenBank/DDBJ whole genome shotgun (WGS) entry which is preliminary data.</text>
</comment>
<protein>
    <submittedName>
        <fullName evidence="9">Isotrichodermin c-15 hydroxylase</fullName>
    </submittedName>
</protein>
<dbReference type="Pfam" id="PF02668">
    <property type="entry name" value="TauD"/>
    <property type="match status" value="1"/>
</dbReference>
<evidence type="ECO:0000256" key="4">
    <source>
        <dbReference type="ARBA" id="ARBA00022723"/>
    </source>
</evidence>
<dbReference type="GeneID" id="31015370"/>
<dbReference type="GO" id="GO:0004497">
    <property type="term" value="F:monooxygenase activity"/>
    <property type="evidence" value="ECO:0007669"/>
    <property type="project" value="InterPro"/>
</dbReference>
<evidence type="ECO:0000313" key="10">
    <source>
        <dbReference type="Proteomes" id="UP000183809"/>
    </source>
</evidence>
<dbReference type="RefSeq" id="XP_020128841.1">
    <property type="nucleotide sequence ID" value="XM_020275109.1"/>
</dbReference>
<evidence type="ECO:0000259" key="8">
    <source>
        <dbReference type="Pfam" id="PF02668"/>
    </source>
</evidence>
<accession>A0A1J9RYQ8</accession>
<dbReference type="PROSITE" id="PS00086">
    <property type="entry name" value="CYTOCHROME_P450"/>
    <property type="match status" value="1"/>
</dbReference>
<dbReference type="Proteomes" id="UP000183809">
    <property type="component" value="Unassembled WGS sequence"/>
</dbReference>
<evidence type="ECO:0000256" key="5">
    <source>
        <dbReference type="ARBA" id="ARBA00023002"/>
    </source>
</evidence>
<dbReference type="SUPFAM" id="SSF48264">
    <property type="entry name" value="Cytochrome P450"/>
    <property type="match status" value="1"/>
</dbReference>
<sequence length="848" mass="95295">MFAFNIPVVVLLGLGFYAVAKVVHALFLHPLAKIPGPPLAALCDYWVSLHWIKGTWPWDVEALHQKYGPVVRIAPNELSFCGVESIKDIYGTLNVAAPNFFPKSGTFYTQSDTTVSSVGTEVDPAKHQATRRSIAPGFSAPTLKAQSHIVIGYVNMLVEQIRKREGTPLNMTDWYMWLAFDVITDLSFGESLGNVKDGEADPWLAMLAGSGPAVAVGFVLRRRHPVVVNLARWLLTNEKSKQMRALHLEKARGMAQKRLAKVGSDEGGRADIFSHLLSAKGTTVESEWLSIQGSTLVAAGTETTSTFLSALTFYLLTHPDKLRVLQEEVRASFARREDINAESVKPLRYLQAVIEEGLRIFAPAPFGLPRVSPGATVDGVWVPKGTIVATAAHVTSRDPRYFLEPDQFHPERWLPSSYPLFDPRFGGDKKEASKPFSIGPRSCIGMQLSYMEIRLCIANLVWAFDWAQSDKNEHFIGAEVRGVDLNDISDSDIETLREAIWEHKVIVIKNQHHLDPANQVSLARRLDPTSAVRDHADWIANIHPEPEKLLKMLPIRSVPGQELVHIIGKGYVDSHYHIQNETLRGGSHDFHAKPYSRDEFEQHGRTRFHTWHMDAPFYRQQPAHFTLLRAIRLPRGPDLTVHWDDGSGSTLKVRPGATAFVSTAQLYEECLTDDEKARFERSYVEYRPFWYLWASRARGQANGIGLVSEGRELSDEEMGEIGEPRAEFRQRHPMVWVNPSTKQKHLQVHPDAAQKLVLWKGSSEEPEVIEDVEKVRRFIIDIYSRIVKPEYVFAEGPAEEGDVVVWDNCGAMHTRVDYPAHYGTRLMHQVFLNSKTAPIGPVNVASMA</sequence>
<gene>
    <name evidence="9" type="ORF">BKCO1_37000220</name>
</gene>
<evidence type="ECO:0000313" key="9">
    <source>
        <dbReference type="EMBL" id="OJD32581.1"/>
    </source>
</evidence>
<evidence type="ECO:0000256" key="3">
    <source>
        <dbReference type="ARBA" id="ARBA00022617"/>
    </source>
</evidence>
<proteinExistence type="inferred from homology"/>
<dbReference type="InterPro" id="IPR002403">
    <property type="entry name" value="Cyt_P450_E_grp-IV"/>
</dbReference>
<dbReference type="GO" id="GO:0020037">
    <property type="term" value="F:heme binding"/>
    <property type="evidence" value="ECO:0007669"/>
    <property type="project" value="InterPro"/>
</dbReference>
<dbReference type="PANTHER" id="PTHR24305">
    <property type="entry name" value="CYTOCHROME P450"/>
    <property type="match status" value="1"/>
</dbReference>
<keyword evidence="6 7" id="KW-0408">Iron</keyword>
<dbReference type="Pfam" id="PF00067">
    <property type="entry name" value="p450"/>
    <property type="match status" value="1"/>
</dbReference>
<dbReference type="InterPro" id="IPR017972">
    <property type="entry name" value="Cyt_P450_CS"/>
</dbReference>
<dbReference type="InterPro" id="IPR050121">
    <property type="entry name" value="Cytochrome_P450_monoxygenase"/>
</dbReference>
<dbReference type="GO" id="GO:0016705">
    <property type="term" value="F:oxidoreductase activity, acting on paired donors, with incorporation or reduction of molecular oxygen"/>
    <property type="evidence" value="ECO:0007669"/>
    <property type="project" value="InterPro"/>
</dbReference>
<keyword evidence="5" id="KW-0560">Oxidoreductase</keyword>
<dbReference type="InterPro" id="IPR036396">
    <property type="entry name" value="Cyt_P450_sf"/>
</dbReference>
<dbReference type="PRINTS" id="PR00465">
    <property type="entry name" value="EP450IV"/>
</dbReference>
<name>A0A1J9RYQ8_9PEZI</name>
<evidence type="ECO:0000256" key="2">
    <source>
        <dbReference type="ARBA" id="ARBA00010617"/>
    </source>
</evidence>
<evidence type="ECO:0000256" key="1">
    <source>
        <dbReference type="ARBA" id="ARBA00001971"/>
    </source>
</evidence>
<dbReference type="SUPFAM" id="SSF51197">
    <property type="entry name" value="Clavaminate synthase-like"/>
    <property type="match status" value="1"/>
</dbReference>
<dbReference type="InterPro" id="IPR001128">
    <property type="entry name" value="Cyt_P450"/>
</dbReference>
<keyword evidence="10" id="KW-1185">Reference proteome</keyword>
<dbReference type="InterPro" id="IPR042098">
    <property type="entry name" value="TauD-like_sf"/>
</dbReference>